<proteinExistence type="predicted"/>
<evidence type="ECO:0000313" key="2">
    <source>
        <dbReference type="Proteomes" id="UP001287356"/>
    </source>
</evidence>
<keyword evidence="2" id="KW-1185">Reference proteome</keyword>
<reference evidence="1" key="2">
    <citation type="submission" date="2023-06" db="EMBL/GenBank/DDBJ databases">
        <authorList>
            <consortium name="Lawrence Berkeley National Laboratory"/>
            <person name="Haridas S."/>
            <person name="Hensen N."/>
            <person name="Bonometti L."/>
            <person name="Westerberg I."/>
            <person name="Brannstrom I.O."/>
            <person name="Guillou S."/>
            <person name="Cros-Aarteil S."/>
            <person name="Calhoun S."/>
            <person name="Kuo A."/>
            <person name="Mondo S."/>
            <person name="Pangilinan J."/>
            <person name="Riley R."/>
            <person name="Labutti K."/>
            <person name="Andreopoulos B."/>
            <person name="Lipzen A."/>
            <person name="Chen C."/>
            <person name="Yanf M."/>
            <person name="Daum C."/>
            <person name="Ng V."/>
            <person name="Clum A."/>
            <person name="Steindorff A."/>
            <person name="Ohm R."/>
            <person name="Martin F."/>
            <person name="Silar P."/>
            <person name="Natvig D."/>
            <person name="Lalanne C."/>
            <person name="Gautier V."/>
            <person name="Ament-Velasquez S.L."/>
            <person name="Kruys A."/>
            <person name="Hutchinson M.I."/>
            <person name="Powell A.J."/>
            <person name="Barry K."/>
            <person name="Miller A.N."/>
            <person name="Grigoriev I.V."/>
            <person name="Debuchy R."/>
            <person name="Gladieux P."/>
            <person name="Thoren M.H."/>
            <person name="Johannesson H."/>
        </authorList>
    </citation>
    <scope>NUCLEOTIDE SEQUENCE</scope>
    <source>
        <strain evidence="1">CBS 958.72</strain>
    </source>
</reference>
<reference evidence="1" key="1">
    <citation type="journal article" date="2023" name="Mol. Phylogenet. Evol.">
        <title>Genome-scale phylogeny and comparative genomics of the fungal order Sordariales.</title>
        <authorList>
            <person name="Hensen N."/>
            <person name="Bonometti L."/>
            <person name="Westerberg I."/>
            <person name="Brannstrom I.O."/>
            <person name="Guillou S."/>
            <person name="Cros-Aarteil S."/>
            <person name="Calhoun S."/>
            <person name="Haridas S."/>
            <person name="Kuo A."/>
            <person name="Mondo S."/>
            <person name="Pangilinan J."/>
            <person name="Riley R."/>
            <person name="LaButti K."/>
            <person name="Andreopoulos B."/>
            <person name="Lipzen A."/>
            <person name="Chen C."/>
            <person name="Yan M."/>
            <person name="Daum C."/>
            <person name="Ng V."/>
            <person name="Clum A."/>
            <person name="Steindorff A."/>
            <person name="Ohm R.A."/>
            <person name="Martin F."/>
            <person name="Silar P."/>
            <person name="Natvig D.O."/>
            <person name="Lalanne C."/>
            <person name="Gautier V."/>
            <person name="Ament-Velasquez S.L."/>
            <person name="Kruys A."/>
            <person name="Hutchinson M.I."/>
            <person name="Powell A.J."/>
            <person name="Barry K."/>
            <person name="Miller A.N."/>
            <person name="Grigoriev I.V."/>
            <person name="Debuchy R."/>
            <person name="Gladieux P."/>
            <person name="Hiltunen Thoren M."/>
            <person name="Johannesson H."/>
        </authorList>
    </citation>
    <scope>NUCLEOTIDE SEQUENCE</scope>
    <source>
        <strain evidence="1">CBS 958.72</strain>
    </source>
</reference>
<protein>
    <submittedName>
        <fullName evidence="1">Uncharacterized protein</fullName>
    </submittedName>
</protein>
<dbReference type="EMBL" id="JAULSN010000005">
    <property type="protein sequence ID" value="KAK3371088.1"/>
    <property type="molecule type" value="Genomic_DNA"/>
</dbReference>
<sequence>MLPQTIAGLAFGMLTRPSSARLLPRQSKTCALPSWTLESLRVTYSDDTYTPGTAQLNITSSATNRTEAVSCDLQFNSLCQIFGTPADAALQIYLQVNLDAAVISFNESWTGCIPNGQAGVPELLSFAVGSSEFEVVCPAQIEDTMSCTGPVGGPLFVNTSIVASAPETDV</sequence>
<accession>A0AAE0K6H8</accession>
<comment type="caution">
    <text evidence="1">The sequence shown here is derived from an EMBL/GenBank/DDBJ whole genome shotgun (WGS) entry which is preliminary data.</text>
</comment>
<name>A0AAE0K6H8_9PEZI</name>
<evidence type="ECO:0000313" key="1">
    <source>
        <dbReference type="EMBL" id="KAK3371088.1"/>
    </source>
</evidence>
<organism evidence="1 2">
    <name type="scientific">Lasiosphaeria ovina</name>
    <dbReference type="NCBI Taxonomy" id="92902"/>
    <lineage>
        <taxon>Eukaryota</taxon>
        <taxon>Fungi</taxon>
        <taxon>Dikarya</taxon>
        <taxon>Ascomycota</taxon>
        <taxon>Pezizomycotina</taxon>
        <taxon>Sordariomycetes</taxon>
        <taxon>Sordariomycetidae</taxon>
        <taxon>Sordariales</taxon>
        <taxon>Lasiosphaeriaceae</taxon>
        <taxon>Lasiosphaeria</taxon>
    </lineage>
</organism>
<gene>
    <name evidence="1" type="ORF">B0T24DRAFT_680210</name>
</gene>
<dbReference type="AlphaFoldDB" id="A0AAE0K6H8"/>
<dbReference type="Proteomes" id="UP001287356">
    <property type="component" value="Unassembled WGS sequence"/>
</dbReference>